<evidence type="ECO:0000313" key="3">
    <source>
        <dbReference type="EMBL" id="TDP84038.1"/>
    </source>
</evidence>
<dbReference type="Pfam" id="PF07940">
    <property type="entry name" value="Hepar_II_III_C"/>
    <property type="match status" value="1"/>
</dbReference>
<dbReference type="Proteomes" id="UP000294547">
    <property type="component" value="Unassembled WGS sequence"/>
</dbReference>
<feature type="domain" description="Heparinase II/III-like C-terminal" evidence="2">
    <location>
        <begin position="312"/>
        <end position="554"/>
    </location>
</feature>
<dbReference type="Gene3D" id="1.50.10.100">
    <property type="entry name" value="Chondroitin AC/alginate lyase"/>
    <property type="match status" value="1"/>
</dbReference>
<dbReference type="GO" id="GO:0016829">
    <property type="term" value="F:lyase activity"/>
    <property type="evidence" value="ECO:0007669"/>
    <property type="project" value="InterPro"/>
</dbReference>
<gene>
    <name evidence="3" type="ORF">EDD54_2641</name>
</gene>
<name>A0A4V6PVF5_9HYPH</name>
<comment type="subcellular location">
    <subcellularLocation>
        <location evidence="1">Cell envelope</location>
    </subcellularLocation>
</comment>
<dbReference type="Gene3D" id="2.70.98.70">
    <property type="match status" value="1"/>
</dbReference>
<keyword evidence="4" id="KW-1185">Reference proteome</keyword>
<dbReference type="AlphaFoldDB" id="A0A4V6PVF5"/>
<proteinExistence type="predicted"/>
<evidence type="ECO:0000313" key="4">
    <source>
        <dbReference type="Proteomes" id="UP000294547"/>
    </source>
</evidence>
<dbReference type="InterPro" id="IPR008929">
    <property type="entry name" value="Chondroitin_lyas"/>
</dbReference>
<dbReference type="OrthoDB" id="9787373at2"/>
<dbReference type="RefSeq" id="WP_126539859.1">
    <property type="nucleotide sequence ID" value="NZ_BSPM01000002.1"/>
</dbReference>
<reference evidence="3 4" key="1">
    <citation type="submission" date="2019-03" db="EMBL/GenBank/DDBJ databases">
        <title>Genomic Encyclopedia of Type Strains, Phase IV (KMG-IV): sequencing the most valuable type-strain genomes for metagenomic binning, comparative biology and taxonomic classification.</title>
        <authorList>
            <person name="Goeker M."/>
        </authorList>
    </citation>
    <scope>NUCLEOTIDE SEQUENCE [LARGE SCALE GENOMIC DNA]</scope>
    <source>
        <strain evidence="3 4">DSM 102969</strain>
    </source>
</reference>
<dbReference type="GO" id="GO:0030313">
    <property type="term" value="C:cell envelope"/>
    <property type="evidence" value="ECO:0007669"/>
    <property type="project" value="UniProtKB-SubCell"/>
</dbReference>
<accession>A0A4V6PVF5</accession>
<evidence type="ECO:0000259" key="2">
    <source>
        <dbReference type="Pfam" id="PF07940"/>
    </source>
</evidence>
<protein>
    <submittedName>
        <fullName evidence="3">Putative heparinase superfamily protein</fullName>
    </submittedName>
</protein>
<evidence type="ECO:0000256" key="1">
    <source>
        <dbReference type="ARBA" id="ARBA00004196"/>
    </source>
</evidence>
<comment type="caution">
    <text evidence="3">The sequence shown here is derived from an EMBL/GenBank/DDBJ whole genome shotgun (WGS) entry which is preliminary data.</text>
</comment>
<dbReference type="EMBL" id="SNXY01000008">
    <property type="protein sequence ID" value="TDP84038.1"/>
    <property type="molecule type" value="Genomic_DNA"/>
</dbReference>
<sequence>MAWESVSGTARLLSHAAGVSLRRAVVALEAGPFARWRWPGPTPERLVIAPQDIRTADPTQAADIYAGLFAFAGKSVQTGGRSPFEVEAPSEAWTRDLHGFGWLRHLRAADGALTRQNARALVADWIAQETRAPRPAFEAEVLARRVLAWITQSPLILEDADRGFYRRFLRSLVRQVRRLRVGFLGAPDGYPRLLSAIAVAEAALSMEGQQRLVRQATHRLDQELLRQVLADGGHVGRNPGVVLDLLADLLPLRQAYTARGLSPTAPLLTAIDRMMPMLRFFRHTDGAFGHFNGMGSTSADLLATVLAYDDTRGRPVQNASWSGYQRLEAGGAVVLMDTGTAPPLPLSRNAHAGFLSFELSSGQHRFVVNCGASADERWHAAARSTPAHSTVTVADASSARFLGSSALRRRFGALVVAGPSAVPVEREDRADGILVTARHDGYVRPFGIVHERSVLLSADGDQLLGVDRLSGARRGGPDRFAVRFHLHPAIRATRTSGGEVLLVAPDGEAWVFSSPMIEPELAESIYLSDVLGRRRAVQIVVAGRVGLTPEVNWTLTRTALGQRGRPARGRVVGGADLFD</sequence>
<dbReference type="InterPro" id="IPR012480">
    <property type="entry name" value="Hepar_II_III_C"/>
</dbReference>
<organism evidence="3 4">
    <name type="scientific">Oharaeibacter diazotrophicus</name>
    <dbReference type="NCBI Taxonomy" id="1920512"/>
    <lineage>
        <taxon>Bacteria</taxon>
        <taxon>Pseudomonadati</taxon>
        <taxon>Pseudomonadota</taxon>
        <taxon>Alphaproteobacteria</taxon>
        <taxon>Hyphomicrobiales</taxon>
        <taxon>Pleomorphomonadaceae</taxon>
        <taxon>Oharaeibacter</taxon>
    </lineage>
</organism>